<sequence length="386" mass="42124">MKIAVVALLHHPVAEPFAGGMESHTWWLVKKLIARGHDVTLFASGDSDSNMGLAPCIETALANHPRAQTLSGRQACNMSAYANVIKQICQGEFDVVHNNALHPLVLLSAADLPVPMLTVLHTPPYPELAAAVRYATARNSPDHNSRNNSGRMAIAAVSKSLAAKWKPLTHAHVVYNGIEIDNWPYTGQVQPKQALWYGRIVPEKAPHLAIQAALRAGYAIEVAGPIADIEYFTEQVTPLLSSPHANYKGHLSHDEIRVLLARSSVFVNTPLWEEPYGFVYAEALASGTPIATFDSGAASEILTPRCGVVVQEKTVEALAEAIAIAAHLPRQNCRQRAESFCHIDSMVDGYEQLYQQLIHRQQQQNVQPEQAVNVLDQGPLPMMDAA</sequence>
<dbReference type="PANTHER" id="PTHR12526">
    <property type="entry name" value="GLYCOSYLTRANSFERASE"/>
    <property type="match status" value="1"/>
</dbReference>
<dbReference type="InterPro" id="IPR028098">
    <property type="entry name" value="Glyco_trans_4-like_N"/>
</dbReference>
<dbReference type="Pfam" id="PF00534">
    <property type="entry name" value="Glycos_transf_1"/>
    <property type="match status" value="1"/>
</dbReference>
<protein>
    <submittedName>
        <fullName evidence="3">Glycosyltransferase family 4 protein</fullName>
    </submittedName>
</protein>
<dbReference type="Proteomes" id="UP000249794">
    <property type="component" value="Unassembled WGS sequence"/>
</dbReference>
<dbReference type="AlphaFoldDB" id="A0A2W4WT43"/>
<dbReference type="PANTHER" id="PTHR12526:SF595">
    <property type="entry name" value="BLL5217 PROTEIN"/>
    <property type="match status" value="1"/>
</dbReference>
<dbReference type="EMBL" id="QBMP01000248">
    <property type="protein sequence ID" value="PZO48106.1"/>
    <property type="molecule type" value="Genomic_DNA"/>
</dbReference>
<evidence type="ECO:0000313" key="4">
    <source>
        <dbReference type="Proteomes" id="UP000249794"/>
    </source>
</evidence>
<reference evidence="3 4" key="2">
    <citation type="submission" date="2018-06" db="EMBL/GenBank/DDBJ databases">
        <title>Metagenomic assembly of (sub)arctic Cyanobacteria and their associated microbiome from non-axenic cultures.</title>
        <authorList>
            <person name="Baurain D."/>
        </authorList>
    </citation>
    <scope>NUCLEOTIDE SEQUENCE [LARGE SCALE GENOMIC DNA]</scope>
    <source>
        <strain evidence="3">ULC027bin1</strain>
    </source>
</reference>
<keyword evidence="3" id="KW-0808">Transferase</keyword>
<comment type="caution">
    <text evidence="3">The sequence shown here is derived from an EMBL/GenBank/DDBJ whole genome shotgun (WGS) entry which is preliminary data.</text>
</comment>
<dbReference type="Pfam" id="PF13439">
    <property type="entry name" value="Glyco_transf_4"/>
    <property type="match status" value="1"/>
</dbReference>
<dbReference type="SUPFAM" id="SSF53756">
    <property type="entry name" value="UDP-Glycosyltransferase/glycogen phosphorylase"/>
    <property type="match status" value="1"/>
</dbReference>
<accession>A0A2W4WT43</accession>
<feature type="domain" description="Glycosyltransferase subfamily 4-like N-terminal" evidence="2">
    <location>
        <begin position="19"/>
        <end position="181"/>
    </location>
</feature>
<gene>
    <name evidence="3" type="ORF">DCF15_18255</name>
</gene>
<dbReference type="InterPro" id="IPR001296">
    <property type="entry name" value="Glyco_trans_1"/>
</dbReference>
<evidence type="ECO:0000259" key="1">
    <source>
        <dbReference type="Pfam" id="PF00534"/>
    </source>
</evidence>
<evidence type="ECO:0000313" key="3">
    <source>
        <dbReference type="EMBL" id="PZO48106.1"/>
    </source>
</evidence>
<proteinExistence type="predicted"/>
<evidence type="ECO:0000259" key="2">
    <source>
        <dbReference type="Pfam" id="PF13439"/>
    </source>
</evidence>
<dbReference type="GO" id="GO:0016757">
    <property type="term" value="F:glycosyltransferase activity"/>
    <property type="evidence" value="ECO:0007669"/>
    <property type="project" value="InterPro"/>
</dbReference>
<organism evidence="3 4">
    <name type="scientific">Phormidesmis priestleyi</name>
    <dbReference type="NCBI Taxonomy" id="268141"/>
    <lineage>
        <taxon>Bacteria</taxon>
        <taxon>Bacillati</taxon>
        <taxon>Cyanobacteriota</taxon>
        <taxon>Cyanophyceae</taxon>
        <taxon>Leptolyngbyales</taxon>
        <taxon>Leptolyngbyaceae</taxon>
        <taxon>Phormidesmis</taxon>
    </lineage>
</organism>
<dbReference type="Gene3D" id="3.40.50.2000">
    <property type="entry name" value="Glycogen Phosphorylase B"/>
    <property type="match status" value="2"/>
</dbReference>
<reference evidence="4" key="1">
    <citation type="submission" date="2018-04" db="EMBL/GenBank/DDBJ databases">
        <authorList>
            <person name="Cornet L."/>
        </authorList>
    </citation>
    <scope>NUCLEOTIDE SEQUENCE [LARGE SCALE GENOMIC DNA]</scope>
</reference>
<name>A0A2W4WT43_9CYAN</name>
<feature type="domain" description="Glycosyl transferase family 1" evidence="1">
    <location>
        <begin position="190"/>
        <end position="337"/>
    </location>
</feature>